<organism evidence="1 2">
    <name type="scientific">Roseibium aggregatum</name>
    <dbReference type="NCBI Taxonomy" id="187304"/>
    <lineage>
        <taxon>Bacteria</taxon>
        <taxon>Pseudomonadati</taxon>
        <taxon>Pseudomonadota</taxon>
        <taxon>Alphaproteobacteria</taxon>
        <taxon>Hyphomicrobiales</taxon>
        <taxon>Stappiaceae</taxon>
        <taxon>Roseibium</taxon>
    </lineage>
</organism>
<dbReference type="RefSeq" id="WP_055653940.1">
    <property type="nucleotide sequence ID" value="NZ_CXST01000001.1"/>
</dbReference>
<reference evidence="2" key="1">
    <citation type="submission" date="2015-07" db="EMBL/GenBank/DDBJ databases">
        <authorList>
            <person name="Rodrigo-Torres Lidia"/>
            <person name="Arahal R.David."/>
        </authorList>
    </citation>
    <scope>NUCLEOTIDE SEQUENCE [LARGE SCALE GENOMIC DNA]</scope>
    <source>
        <strain evidence="2">CECT 4801</strain>
    </source>
</reference>
<protein>
    <submittedName>
        <fullName evidence="1">Uncharacterized protein</fullName>
    </submittedName>
</protein>
<proteinExistence type="predicted"/>
<accession>A0A0M6XYB8</accession>
<dbReference type="OrthoDB" id="7678727at2"/>
<dbReference type="AlphaFoldDB" id="A0A0M6XYB8"/>
<keyword evidence="2" id="KW-1185">Reference proteome</keyword>
<evidence type="ECO:0000313" key="2">
    <source>
        <dbReference type="Proteomes" id="UP000048926"/>
    </source>
</evidence>
<sequence length="214" mass="23064">METNLSFRFVKTPGSMPLPPSVARQFKVFGTGQSLEEAPAMVFELDKPHMRGVTSIRIGPKTAWALECRSRSGIGSWELRTDADISIGQIGGRGPLKQGWQLEVPGGNVQFSLANPDSVAKQTVRTMLGGDTEALVLLADGNPVGTLVRKHRDQAEGKKAGLLSGLKRFVTGRDWVLDIHEPDLRNKIAVQEQQVALAALGLVAIVSLELSTAD</sequence>
<gene>
    <name evidence="1" type="ORF">LAL4801_00438</name>
</gene>
<evidence type="ECO:0000313" key="1">
    <source>
        <dbReference type="EMBL" id="CTQ42018.1"/>
    </source>
</evidence>
<name>A0A0M6XYB8_9HYPH</name>
<dbReference type="Proteomes" id="UP000048926">
    <property type="component" value="Unassembled WGS sequence"/>
</dbReference>
<dbReference type="EMBL" id="CXST01000001">
    <property type="protein sequence ID" value="CTQ42018.1"/>
    <property type="molecule type" value="Genomic_DNA"/>
</dbReference>